<evidence type="ECO:0000313" key="4">
    <source>
        <dbReference type="Proteomes" id="UP000321393"/>
    </source>
</evidence>
<evidence type="ECO:0000313" key="2">
    <source>
        <dbReference type="EMBL" id="KAA0037268.1"/>
    </source>
</evidence>
<comment type="caution">
    <text evidence="2">The sequence shown here is derived from an EMBL/GenBank/DDBJ whole genome shotgun (WGS) entry which is preliminary data.</text>
</comment>
<protein>
    <submittedName>
        <fullName evidence="2">Ty3-gypsy retrotransposon protein</fullName>
    </submittedName>
</protein>
<dbReference type="Proteomes" id="UP000321947">
    <property type="component" value="Unassembled WGS sequence"/>
</dbReference>
<accession>A0A5A7T3A5</accession>
<reference evidence="4 5" key="1">
    <citation type="submission" date="2019-08" db="EMBL/GenBank/DDBJ databases">
        <title>Draft genome sequences of two oriental melons (Cucumis melo L. var makuwa).</title>
        <authorList>
            <person name="Kwon S.-Y."/>
        </authorList>
    </citation>
    <scope>NUCLEOTIDE SEQUENCE [LARGE SCALE GENOMIC DNA]</scope>
    <source>
        <strain evidence="5">cv. Chang Bougi</strain>
        <strain evidence="4">cv. SW 3</strain>
        <tissue evidence="2">Leaf</tissue>
    </source>
</reference>
<feature type="region of interest" description="Disordered" evidence="1">
    <location>
        <begin position="23"/>
        <end position="54"/>
    </location>
</feature>
<evidence type="ECO:0000313" key="5">
    <source>
        <dbReference type="Proteomes" id="UP000321947"/>
    </source>
</evidence>
<feature type="region of interest" description="Disordered" evidence="1">
    <location>
        <begin position="172"/>
        <end position="199"/>
    </location>
</feature>
<dbReference type="AlphaFoldDB" id="A0A5A7T3A5"/>
<organism evidence="2 4">
    <name type="scientific">Cucumis melo var. makuwa</name>
    <name type="common">Oriental melon</name>
    <dbReference type="NCBI Taxonomy" id="1194695"/>
    <lineage>
        <taxon>Eukaryota</taxon>
        <taxon>Viridiplantae</taxon>
        <taxon>Streptophyta</taxon>
        <taxon>Embryophyta</taxon>
        <taxon>Tracheophyta</taxon>
        <taxon>Spermatophyta</taxon>
        <taxon>Magnoliopsida</taxon>
        <taxon>eudicotyledons</taxon>
        <taxon>Gunneridae</taxon>
        <taxon>Pentapetalae</taxon>
        <taxon>rosids</taxon>
        <taxon>fabids</taxon>
        <taxon>Cucurbitales</taxon>
        <taxon>Cucurbitaceae</taxon>
        <taxon>Benincaseae</taxon>
        <taxon>Cucumis</taxon>
    </lineage>
</organism>
<dbReference type="Proteomes" id="UP000321393">
    <property type="component" value="Unassembled WGS sequence"/>
</dbReference>
<gene>
    <name evidence="3" type="ORF">E5676_scaffold702G00020</name>
    <name evidence="2" type="ORF">E6C27_scaffold379G001970</name>
</gene>
<dbReference type="EMBL" id="SSTE01019034">
    <property type="protein sequence ID" value="KAA0037268.1"/>
    <property type="molecule type" value="Genomic_DNA"/>
</dbReference>
<proteinExistence type="predicted"/>
<name>A0A5A7T3A5_CUCMM</name>
<sequence>MTLKNSASKSSVANDAYTGPITRIRSKGIIKEQDQENPLYDNSDSTSSKTKKEAHPNVMSIMMVDITVEAAMVKMERKVNFQMKVVEEKDHEITALREQMQTRETAESRIKPRTFEDLATSAHDMEWSIANRGTKDFPVSEVRKDKKETKSVEKVVKSTVKESMVVNTTPLKFSKRKEGIAEKKDDGSERQRLTLKERQ</sequence>
<dbReference type="EMBL" id="SSTD01013232">
    <property type="protein sequence ID" value="TYK07516.1"/>
    <property type="molecule type" value="Genomic_DNA"/>
</dbReference>
<feature type="compositionally biased region" description="Basic and acidic residues" evidence="1">
    <location>
        <begin position="176"/>
        <end position="199"/>
    </location>
</feature>
<evidence type="ECO:0000313" key="3">
    <source>
        <dbReference type="EMBL" id="TYK07516.1"/>
    </source>
</evidence>
<evidence type="ECO:0000256" key="1">
    <source>
        <dbReference type="SAM" id="MobiDB-lite"/>
    </source>
</evidence>
<dbReference type="OrthoDB" id="1056464at2759"/>